<evidence type="ECO:0000313" key="2">
    <source>
        <dbReference type="EMBL" id="MBP0464498.1"/>
    </source>
</evidence>
<feature type="transmembrane region" description="Helical" evidence="1">
    <location>
        <begin position="91"/>
        <end position="112"/>
    </location>
</feature>
<dbReference type="Proteomes" id="UP000680815">
    <property type="component" value="Unassembled WGS sequence"/>
</dbReference>
<keyword evidence="1" id="KW-0812">Transmembrane</keyword>
<evidence type="ECO:0008006" key="4">
    <source>
        <dbReference type="Google" id="ProtNLM"/>
    </source>
</evidence>
<feature type="transmembrane region" description="Helical" evidence="1">
    <location>
        <begin position="149"/>
        <end position="170"/>
    </location>
</feature>
<protein>
    <recommendedName>
        <fullName evidence="4">Zinc ribbon domain-containing protein</fullName>
    </recommendedName>
</protein>
<dbReference type="RefSeq" id="WP_209351858.1">
    <property type="nucleotide sequence ID" value="NZ_JAGIYZ010000009.1"/>
</dbReference>
<proteinExistence type="predicted"/>
<dbReference type="EMBL" id="JAGIYZ010000009">
    <property type="protein sequence ID" value="MBP0464498.1"/>
    <property type="molecule type" value="Genomic_DNA"/>
</dbReference>
<sequence>MSADGGIPPPDLSCPFCAEPIRAGAVVCRHCRRDISIPLPLMLAQREQKAEIERLREQVTELSAALALVGTAAAPAEAPAAAARRREMPSWLAPLFGWCLALALVVGAHWLLVIRTDAAVIVLRAACILLPFAVAAGTPGLWRVPSAPLAVAGLALGLVAVGLMSWVVSVHDDTPIVPTTRRDLFEALEFALSIGLSFFAGGLAAKALRREPEDRSLAVARALRGTSVEQVAARSTALKTLTENATLLAASAGALATGFRRLLE</sequence>
<evidence type="ECO:0000313" key="3">
    <source>
        <dbReference type="Proteomes" id="UP000680815"/>
    </source>
</evidence>
<keyword evidence="1" id="KW-0472">Membrane</keyword>
<feature type="transmembrane region" description="Helical" evidence="1">
    <location>
        <begin position="118"/>
        <end position="137"/>
    </location>
</feature>
<reference evidence="2 3" key="1">
    <citation type="submission" date="2021-03" db="EMBL/GenBank/DDBJ databases">
        <authorList>
            <person name="So Y."/>
        </authorList>
    </citation>
    <scope>NUCLEOTIDE SEQUENCE [LARGE SCALE GENOMIC DNA]</scope>
    <source>
        <strain evidence="2 3">PWR1</strain>
    </source>
</reference>
<organism evidence="2 3">
    <name type="scientific">Roseomonas nitratireducens</name>
    <dbReference type="NCBI Taxonomy" id="2820810"/>
    <lineage>
        <taxon>Bacteria</taxon>
        <taxon>Pseudomonadati</taxon>
        <taxon>Pseudomonadota</taxon>
        <taxon>Alphaproteobacteria</taxon>
        <taxon>Acetobacterales</taxon>
        <taxon>Roseomonadaceae</taxon>
        <taxon>Roseomonas</taxon>
    </lineage>
</organism>
<keyword evidence="3" id="KW-1185">Reference proteome</keyword>
<keyword evidence="1" id="KW-1133">Transmembrane helix</keyword>
<accession>A0ABS4AT13</accession>
<gene>
    <name evidence="2" type="ORF">J5Y09_11330</name>
</gene>
<comment type="caution">
    <text evidence="2">The sequence shown here is derived from an EMBL/GenBank/DDBJ whole genome shotgun (WGS) entry which is preliminary data.</text>
</comment>
<evidence type="ECO:0000256" key="1">
    <source>
        <dbReference type="SAM" id="Phobius"/>
    </source>
</evidence>
<name>A0ABS4AT13_9PROT</name>